<protein>
    <recommendedName>
        <fullName evidence="1">Putative restriction endonuclease domain-containing protein</fullName>
    </recommendedName>
</protein>
<keyword evidence="3" id="KW-1185">Reference proteome</keyword>
<organism evidence="2 3">
    <name type="scientific">Nostoc piscinale CENA21</name>
    <dbReference type="NCBI Taxonomy" id="224013"/>
    <lineage>
        <taxon>Bacteria</taxon>
        <taxon>Bacillati</taxon>
        <taxon>Cyanobacteriota</taxon>
        <taxon>Cyanophyceae</taxon>
        <taxon>Nostocales</taxon>
        <taxon>Nostocaceae</taxon>
        <taxon>Nostoc</taxon>
    </lineage>
</organism>
<dbReference type="EMBL" id="CP012036">
    <property type="protein sequence ID" value="ALF53669.1"/>
    <property type="molecule type" value="Genomic_DNA"/>
</dbReference>
<dbReference type="PANTHER" id="PTHR35400">
    <property type="entry name" value="SLR1083 PROTEIN"/>
    <property type="match status" value="1"/>
</dbReference>
<dbReference type="InterPro" id="IPR008538">
    <property type="entry name" value="Uma2"/>
</dbReference>
<evidence type="ECO:0000259" key="1">
    <source>
        <dbReference type="Pfam" id="PF05685"/>
    </source>
</evidence>
<dbReference type="InterPro" id="IPR011335">
    <property type="entry name" value="Restrct_endonuc-II-like"/>
</dbReference>
<dbReference type="Gene3D" id="3.90.1570.10">
    <property type="entry name" value="tt1808, chain A"/>
    <property type="match status" value="1"/>
</dbReference>
<evidence type="ECO:0000313" key="2">
    <source>
        <dbReference type="EMBL" id="ALF53669.1"/>
    </source>
</evidence>
<dbReference type="RefSeq" id="WP_062293342.1">
    <property type="nucleotide sequence ID" value="NZ_CP012036.1"/>
</dbReference>
<dbReference type="InterPro" id="IPR012296">
    <property type="entry name" value="Nuclease_put_TT1808"/>
</dbReference>
<evidence type="ECO:0000313" key="3">
    <source>
        <dbReference type="Proteomes" id="UP000062645"/>
    </source>
</evidence>
<feature type="domain" description="Putative restriction endonuclease" evidence="1">
    <location>
        <begin position="22"/>
        <end position="188"/>
    </location>
</feature>
<dbReference type="STRING" id="224013.ACX27_13795"/>
<dbReference type="PANTHER" id="PTHR35400:SF1">
    <property type="entry name" value="SLR1083 PROTEIN"/>
    <property type="match status" value="1"/>
</dbReference>
<dbReference type="Pfam" id="PF05685">
    <property type="entry name" value="Uma2"/>
    <property type="match status" value="1"/>
</dbReference>
<gene>
    <name evidence="2" type="ORF">ACX27_13795</name>
</gene>
<dbReference type="OrthoDB" id="459822at2"/>
<proteinExistence type="predicted"/>
<dbReference type="AlphaFoldDB" id="A0A0M4TV01"/>
<reference evidence="2 3" key="2">
    <citation type="journal article" date="2016" name="Genome Announc.">
        <title>Draft Genome Sequence of the N2-Fixing Cyanobacterium Nostoc piscinale CENA21, Isolated from the Brazilian Amazon Floodplain.</title>
        <authorList>
            <person name="Leao T."/>
            <person name="Guimaraes P.I."/>
            <person name="de Melo A.G."/>
            <person name="Ramos R.T."/>
            <person name="Leao P.N."/>
            <person name="Silva A."/>
            <person name="Fiore M.F."/>
            <person name="Schneider M.P."/>
        </authorList>
    </citation>
    <scope>NUCLEOTIDE SEQUENCE [LARGE SCALE GENOMIC DNA]</scope>
    <source>
        <strain evidence="2 3">CENA21</strain>
    </source>
</reference>
<sequence length="221" mass="25236">MTISLEQFNQSSLVFQQYDATWQDYEAVRDNPDIDWRKIAFHQGWLWVDMGTEGLGHSSFSDLMTAVFFVWAFLHPEMVLQSYGRCLIEKPETHACAPDLVLYKGQDIPKWQPGEPRRIILDRHRLPDLVGEIADTTLGIDLDEQKQLYASLGISEYWVIDVKGMRLFAFGLTATGIYQAIEVSQVLTGLPIALVEQTLERLAQETNTAAANWLMQQLQTK</sequence>
<dbReference type="Proteomes" id="UP000062645">
    <property type="component" value="Chromosome"/>
</dbReference>
<reference evidence="3" key="1">
    <citation type="submission" date="2015-07" db="EMBL/GenBank/DDBJ databases">
        <title>Genome Of Nitrogen-Fixing Cyanobacterium Nostoc piscinale CENA21 From Solimoes/Amazon River Floodplain Sediments And Comparative Genomics To Uncover Biosynthetic Natural Products Potential.</title>
        <authorList>
            <person name="Leao T.F."/>
            <person name="Leao P.N."/>
            <person name="Guimaraes P.I."/>
            <person name="de Melo A.G.C."/>
            <person name="Ramos R.T.J."/>
            <person name="Silva A."/>
            <person name="Fiore M.F."/>
            <person name="Schneider M.P.C."/>
        </authorList>
    </citation>
    <scope>NUCLEOTIDE SEQUENCE [LARGE SCALE GENOMIC DNA]</scope>
    <source>
        <strain evidence="3">CENA21</strain>
    </source>
</reference>
<dbReference type="KEGG" id="npz:ACX27_13795"/>
<name>A0A0M4TV01_9NOSO</name>
<accession>A0A0M4TV01</accession>
<dbReference type="PATRIC" id="fig|224013.5.peg.3337"/>
<dbReference type="CDD" id="cd06260">
    <property type="entry name" value="DUF820-like"/>
    <property type="match status" value="1"/>
</dbReference>
<dbReference type="SUPFAM" id="SSF52980">
    <property type="entry name" value="Restriction endonuclease-like"/>
    <property type="match status" value="1"/>
</dbReference>